<accession>A0A0G1Y3F6</accession>
<protein>
    <recommendedName>
        <fullName evidence="3">DUF1573 domain-containing protein</fullName>
    </recommendedName>
</protein>
<dbReference type="EMBL" id="LCRR01000004">
    <property type="protein sequence ID" value="KKW37680.1"/>
    <property type="molecule type" value="Genomic_DNA"/>
</dbReference>
<gene>
    <name evidence="1" type="ORF">UY86_C0004G0009</name>
</gene>
<sequence>MKNGVVSATFNVSNKTSADVLVTDIVTSCMCTAAYVVGEGEKIGPFGMPGHGGPAPKANVTIPAGGSKTIEVQFDPNAHGPSGVGLIQRVVSLTESGGGTLELGIKANVTP</sequence>
<dbReference type="AlphaFoldDB" id="A0A0G1Y3F6"/>
<evidence type="ECO:0008006" key="3">
    <source>
        <dbReference type="Google" id="ProtNLM"/>
    </source>
</evidence>
<evidence type="ECO:0000313" key="2">
    <source>
        <dbReference type="Proteomes" id="UP000033852"/>
    </source>
</evidence>
<dbReference type="STRING" id="1618607.UY86_C0004G0009"/>
<proteinExistence type="predicted"/>
<comment type="caution">
    <text evidence="1">The sequence shown here is derived from an EMBL/GenBank/DDBJ whole genome shotgun (WGS) entry which is preliminary data.</text>
</comment>
<dbReference type="Proteomes" id="UP000033852">
    <property type="component" value="Unassembled WGS sequence"/>
</dbReference>
<organism evidence="1 2">
    <name type="scientific">Candidatus Adlerbacteria bacterium GW2011_GWB1_54_7</name>
    <dbReference type="NCBI Taxonomy" id="1618607"/>
    <lineage>
        <taxon>Bacteria</taxon>
        <taxon>Candidatus Adleribacteriota</taxon>
    </lineage>
</organism>
<name>A0A0G1Y3F6_9BACT</name>
<reference evidence="1 2" key="1">
    <citation type="journal article" date="2015" name="Nature">
        <title>rRNA introns, odd ribosomes, and small enigmatic genomes across a large radiation of phyla.</title>
        <authorList>
            <person name="Brown C.T."/>
            <person name="Hug L.A."/>
            <person name="Thomas B.C."/>
            <person name="Sharon I."/>
            <person name="Castelle C.J."/>
            <person name="Singh A."/>
            <person name="Wilkins M.J."/>
            <person name="Williams K.H."/>
            <person name="Banfield J.F."/>
        </authorList>
    </citation>
    <scope>NUCLEOTIDE SEQUENCE [LARGE SCALE GENOMIC DNA]</scope>
</reference>
<evidence type="ECO:0000313" key="1">
    <source>
        <dbReference type="EMBL" id="KKW37680.1"/>
    </source>
</evidence>
<dbReference type="InterPro" id="IPR013783">
    <property type="entry name" value="Ig-like_fold"/>
</dbReference>
<dbReference type="Gene3D" id="2.60.40.10">
    <property type="entry name" value="Immunoglobulins"/>
    <property type="match status" value="1"/>
</dbReference>